<sequence length="60" mass="6590">MTSSALSDPDPMPQAPEAPDLDACCGNGCEPCIFDLHDMAMDRYRQELRAWKARHPEAAG</sequence>
<organism evidence="3 4">
    <name type="scientific">Variovorax ginsengisoli</name>
    <dbReference type="NCBI Taxonomy" id="363844"/>
    <lineage>
        <taxon>Bacteria</taxon>
        <taxon>Pseudomonadati</taxon>
        <taxon>Pseudomonadota</taxon>
        <taxon>Betaproteobacteria</taxon>
        <taxon>Burkholderiales</taxon>
        <taxon>Comamonadaceae</taxon>
        <taxon>Variovorax</taxon>
    </lineage>
</organism>
<evidence type="ECO:0000313" key="4">
    <source>
        <dbReference type="Proteomes" id="UP001169027"/>
    </source>
</evidence>
<dbReference type="Pfam" id="PF09791">
    <property type="entry name" value="Oxidored-like"/>
    <property type="match status" value="1"/>
</dbReference>
<comment type="caution">
    <text evidence="3">The sequence shown here is derived from an EMBL/GenBank/DDBJ whole genome shotgun (WGS) entry which is preliminary data.</text>
</comment>
<proteinExistence type="predicted"/>
<dbReference type="RefSeq" id="WP_301813503.1">
    <property type="nucleotide sequence ID" value="NZ_JAUJZH010000021.1"/>
</dbReference>
<feature type="domain" description="Oxidoreductase-like" evidence="2">
    <location>
        <begin position="12"/>
        <end position="52"/>
    </location>
</feature>
<dbReference type="InterPro" id="IPR019180">
    <property type="entry name" value="Oxidoreductase-like_N"/>
</dbReference>
<name>A0ABT8SA83_9BURK</name>
<gene>
    <name evidence="3" type="ORF">Q2T77_25795</name>
</gene>
<keyword evidence="4" id="KW-1185">Reference proteome</keyword>
<dbReference type="Proteomes" id="UP001169027">
    <property type="component" value="Unassembled WGS sequence"/>
</dbReference>
<evidence type="ECO:0000313" key="3">
    <source>
        <dbReference type="EMBL" id="MDO1535703.1"/>
    </source>
</evidence>
<protein>
    <submittedName>
        <fullName evidence="3">Oxidoreductase-like domain-containing protein</fullName>
    </submittedName>
</protein>
<feature type="region of interest" description="Disordered" evidence="1">
    <location>
        <begin position="1"/>
        <end position="20"/>
    </location>
</feature>
<evidence type="ECO:0000259" key="2">
    <source>
        <dbReference type="Pfam" id="PF09791"/>
    </source>
</evidence>
<evidence type="ECO:0000256" key="1">
    <source>
        <dbReference type="SAM" id="MobiDB-lite"/>
    </source>
</evidence>
<accession>A0ABT8SA83</accession>
<reference evidence="3" key="1">
    <citation type="submission" date="2023-06" db="EMBL/GenBank/DDBJ databases">
        <authorList>
            <person name="Jiang Y."/>
            <person name="Liu Q."/>
        </authorList>
    </citation>
    <scope>NUCLEOTIDE SEQUENCE</scope>
    <source>
        <strain evidence="3">CGMCC 1.12090</strain>
    </source>
</reference>
<dbReference type="EMBL" id="JAUKVY010000021">
    <property type="protein sequence ID" value="MDO1535703.1"/>
    <property type="molecule type" value="Genomic_DNA"/>
</dbReference>